<accession>A0AAQ2HEL2</accession>
<protein>
    <recommendedName>
        <fullName evidence="5">DUF2933 domain-containing protein</fullName>
    </recommendedName>
</protein>
<evidence type="ECO:0000256" key="1">
    <source>
        <dbReference type="SAM" id="MobiDB-lite"/>
    </source>
</evidence>
<sequence length="72" mass="7579">MGAALYGLALLACPVGMGLMMWFMLRGKKAPDALTAMAPADKEELTNLRTEVDRLRASRSGASAQPGDAGVR</sequence>
<evidence type="ECO:0000256" key="2">
    <source>
        <dbReference type="SAM" id="Phobius"/>
    </source>
</evidence>
<organism evidence="3 4">
    <name type="scientific">Cryobacterium shii</name>
    <dbReference type="NCBI Taxonomy" id="1259235"/>
    <lineage>
        <taxon>Bacteria</taxon>
        <taxon>Bacillati</taxon>
        <taxon>Actinomycetota</taxon>
        <taxon>Actinomycetes</taxon>
        <taxon>Micrococcales</taxon>
        <taxon>Microbacteriaceae</taxon>
        <taxon>Cryobacterium</taxon>
    </lineage>
</organism>
<keyword evidence="2" id="KW-0812">Transmembrane</keyword>
<dbReference type="EMBL" id="SOFY01000084">
    <property type="protein sequence ID" value="TFC41783.1"/>
    <property type="molecule type" value="Genomic_DNA"/>
</dbReference>
<gene>
    <name evidence="3" type="ORF">E3O49_15465</name>
</gene>
<dbReference type="AlphaFoldDB" id="A0AAQ2HEL2"/>
<dbReference type="Proteomes" id="UP000297403">
    <property type="component" value="Unassembled WGS sequence"/>
</dbReference>
<feature type="transmembrane region" description="Helical" evidence="2">
    <location>
        <begin position="6"/>
        <end position="25"/>
    </location>
</feature>
<dbReference type="RefSeq" id="WP_134365889.1">
    <property type="nucleotide sequence ID" value="NZ_SOFY01000084.1"/>
</dbReference>
<keyword evidence="2" id="KW-0472">Membrane</keyword>
<reference evidence="3 4" key="1">
    <citation type="submission" date="2019-03" db="EMBL/GenBank/DDBJ databases">
        <title>Genomics of glacier-inhabiting Cryobacterium strains.</title>
        <authorList>
            <person name="Liu Q."/>
            <person name="Xin Y.-H."/>
        </authorList>
    </citation>
    <scope>NUCLEOTIDE SEQUENCE [LARGE SCALE GENOMIC DNA]</scope>
    <source>
        <strain evidence="4">TMT1-22</strain>
    </source>
</reference>
<keyword evidence="4" id="KW-1185">Reference proteome</keyword>
<feature type="region of interest" description="Disordered" evidence="1">
    <location>
        <begin position="52"/>
        <end position="72"/>
    </location>
</feature>
<evidence type="ECO:0008006" key="5">
    <source>
        <dbReference type="Google" id="ProtNLM"/>
    </source>
</evidence>
<name>A0AAQ2HEL2_9MICO</name>
<comment type="caution">
    <text evidence="3">The sequence shown here is derived from an EMBL/GenBank/DDBJ whole genome shotgun (WGS) entry which is preliminary data.</text>
</comment>
<evidence type="ECO:0000313" key="3">
    <source>
        <dbReference type="EMBL" id="TFC41783.1"/>
    </source>
</evidence>
<proteinExistence type="predicted"/>
<keyword evidence="2" id="KW-1133">Transmembrane helix</keyword>
<evidence type="ECO:0000313" key="4">
    <source>
        <dbReference type="Proteomes" id="UP000297403"/>
    </source>
</evidence>